<feature type="chain" id="PRO_5011745590" evidence="2">
    <location>
        <begin position="26"/>
        <end position="213"/>
    </location>
</feature>
<accession>A0A1I6SK63</accession>
<evidence type="ECO:0000256" key="1">
    <source>
        <dbReference type="SAM" id="Coils"/>
    </source>
</evidence>
<protein>
    <submittedName>
        <fullName evidence="4">Uncharacterized protein</fullName>
    </submittedName>
</protein>
<keyword evidence="1" id="KW-0175">Coiled coil</keyword>
<proteinExistence type="predicted"/>
<evidence type="ECO:0000313" key="4">
    <source>
        <dbReference type="EMBL" id="SFS77250.1"/>
    </source>
</evidence>
<reference evidence="3 6" key="2">
    <citation type="submission" date="2019-07" db="EMBL/GenBank/DDBJ databases">
        <title>Whole genome shotgun sequence of Halolactibacillus miurensis NBRC 100873.</title>
        <authorList>
            <person name="Hosoyama A."/>
            <person name="Uohara A."/>
            <person name="Ohji S."/>
            <person name="Ichikawa N."/>
        </authorList>
    </citation>
    <scope>NUCLEOTIDE SEQUENCE [LARGE SCALE GENOMIC DNA]</scope>
    <source>
        <strain evidence="3 6">NBRC 100873</strain>
    </source>
</reference>
<name>A0A1I6SK63_9BACI</name>
<reference evidence="4 5" key="1">
    <citation type="submission" date="2016-10" db="EMBL/GenBank/DDBJ databases">
        <authorList>
            <person name="de Groot N.N."/>
        </authorList>
    </citation>
    <scope>NUCLEOTIDE SEQUENCE [LARGE SCALE GENOMIC DNA]</scope>
    <source>
        <strain evidence="4 5">DSM 17074</strain>
    </source>
</reference>
<evidence type="ECO:0000313" key="5">
    <source>
        <dbReference type="Proteomes" id="UP000199139"/>
    </source>
</evidence>
<organism evidence="4 5">
    <name type="scientific">Halolactibacillus miurensis</name>
    <dbReference type="NCBI Taxonomy" id="306541"/>
    <lineage>
        <taxon>Bacteria</taxon>
        <taxon>Bacillati</taxon>
        <taxon>Bacillota</taxon>
        <taxon>Bacilli</taxon>
        <taxon>Bacillales</taxon>
        <taxon>Bacillaceae</taxon>
        <taxon>Halolactibacillus</taxon>
    </lineage>
</organism>
<dbReference type="EMBL" id="BJWJ01000008">
    <property type="protein sequence ID" value="GEM04044.1"/>
    <property type="molecule type" value="Genomic_DNA"/>
</dbReference>
<keyword evidence="2" id="KW-0732">Signal</keyword>
<dbReference type="RefSeq" id="WP_062322694.1">
    <property type="nucleotide sequence ID" value="NZ_BJWJ01000008.1"/>
</dbReference>
<gene>
    <name evidence="3" type="ORF">HMI01_10320</name>
    <name evidence="4" type="ORF">SAMN05421668_109110</name>
</gene>
<evidence type="ECO:0000313" key="3">
    <source>
        <dbReference type="EMBL" id="GEM04044.1"/>
    </source>
</evidence>
<dbReference type="Proteomes" id="UP000199139">
    <property type="component" value="Unassembled WGS sequence"/>
</dbReference>
<feature type="signal peptide" evidence="2">
    <location>
        <begin position="1"/>
        <end position="25"/>
    </location>
</feature>
<evidence type="ECO:0000256" key="2">
    <source>
        <dbReference type="SAM" id="SignalP"/>
    </source>
</evidence>
<dbReference type="EMBL" id="FPAI01000009">
    <property type="protein sequence ID" value="SFS77250.1"/>
    <property type="molecule type" value="Genomic_DNA"/>
</dbReference>
<dbReference type="PROSITE" id="PS51257">
    <property type="entry name" value="PROKAR_LIPOPROTEIN"/>
    <property type="match status" value="1"/>
</dbReference>
<evidence type="ECO:0000313" key="6">
    <source>
        <dbReference type="Proteomes" id="UP000321773"/>
    </source>
</evidence>
<feature type="coiled-coil region" evidence="1">
    <location>
        <begin position="25"/>
        <end position="66"/>
    </location>
</feature>
<keyword evidence="6" id="KW-1185">Reference proteome</keyword>
<dbReference type="Proteomes" id="UP000321773">
    <property type="component" value="Unassembled WGS sequence"/>
</dbReference>
<dbReference type="AlphaFoldDB" id="A0A1I6SK63"/>
<sequence>MRRSVCIFLGMLMLVLVGCSNEALVEEQKSTLEAQRSMLKQLDQQIVELEETIKEKQKIIEQHEDEFSYLNTLSQSELEAYKLFAEEKKIEHLSQFSPENILLVYYHSVVIGDIDAIYTLTYNDGTLPDLVTFQQTYTKEGLLMKDLNSAATFRYYHTIEVREENQTDKDAFVELRISYGKFNKSIIYGLKKESGIWKMDMLPYFRDLEEKSQ</sequence>